<evidence type="ECO:0000259" key="7">
    <source>
        <dbReference type="PROSITE" id="PS51784"/>
    </source>
</evidence>
<keyword evidence="1 6" id="KW-0479">Metal-binding</keyword>
<evidence type="ECO:0000256" key="4">
    <source>
        <dbReference type="PIRNR" id="PIRNR000977"/>
    </source>
</evidence>
<dbReference type="EC" id="3.1.11.1" evidence="4"/>
<dbReference type="GO" id="GO:0046872">
    <property type="term" value="F:metal ion binding"/>
    <property type="evidence" value="ECO:0007669"/>
    <property type="project" value="UniProtKB-KW"/>
</dbReference>
<sequence length="501" mass="56863">MTETFYWYDYETWGRDPWRRRPCQFGGVRTDAELNPIGAPLVLFCRPTNELLPEPEACLTNGLTPHRYWNTARGAAECAVANHHFDGDSAAAPHQCHEAEFAARIRHELAWPGTCSVGFNARHFDDEVTRMLFYRNFYDPYAHAYQNGNSRWDLIDVMRLAHALRPDGLEWPQVDGRTSFKLVDLCQANAIVPTGRPHDALVDVHLTLALAKRLKTTQPKLFTYALTLRDKDVVNTFADKPAPFLHVSGSYPPEHGCIAPVLALGRLSENPNAAQVFDLRHDPAELADLSVADIRQRLIAHSQPPHLRIPIKQLRTNTVPMVAPLNTLTPAAAERWAIDRTLVELHAQRLQQLLPTVQLKLREAYAQSNTAAATAIDPELALYSGGFLPAIDTALFERLRAMTPEQLATHPFRFKDQRLPTLLFRYRARNWPESLNEIEREEWDAWRFEQFTAPVANDETAIDYYLAEIMRCRQQCGNDSTQSAILDALELWAEQVMDAGD</sequence>
<keyword evidence="4" id="KW-0540">Nuclease</keyword>
<evidence type="ECO:0000313" key="9">
    <source>
        <dbReference type="EMBL" id="MBB1127170.1"/>
    </source>
</evidence>
<feature type="binding site" evidence="5">
    <location>
        <position position="181"/>
    </location>
    <ligand>
        <name>substrate</name>
    </ligand>
</feature>
<dbReference type="Gene3D" id="3.30.420.10">
    <property type="entry name" value="Ribonuclease H-like superfamily/Ribonuclease H"/>
    <property type="match status" value="1"/>
</dbReference>
<evidence type="ECO:0000256" key="1">
    <source>
        <dbReference type="ARBA" id="ARBA00022723"/>
    </source>
</evidence>
<reference evidence="9 10" key="1">
    <citation type="journal article" date="2020" name="Arch. Microbiol.">
        <title>The genome sequence of the giant phototrophic gammaproteobacterium Thiospirillum jenense gives insight into its physiological properties and phylogenetic relationships.</title>
        <authorList>
            <person name="Imhoff J.F."/>
            <person name="Meyer T.E."/>
            <person name="Kyndt J.A."/>
        </authorList>
    </citation>
    <scope>NUCLEOTIDE SEQUENCE [LARGE SCALE GENOMIC DNA]</scope>
    <source>
        <strain evidence="9 10">DSM 216</strain>
    </source>
</reference>
<protein>
    <recommendedName>
        <fullName evidence="4">Exodeoxyribonuclease I</fullName>
        <ecNumber evidence="4">3.1.11.1</ecNumber>
    </recommendedName>
</protein>
<dbReference type="Gene3D" id="3.30.1520.20">
    <property type="entry name" value="Exonuclease ExoI, domain 2"/>
    <property type="match status" value="1"/>
</dbReference>
<dbReference type="InterPro" id="IPR023607">
    <property type="entry name" value="Exodeoxyribonuclease_I"/>
</dbReference>
<proteinExistence type="predicted"/>
<feature type="binding site" evidence="6">
    <location>
        <position position="203"/>
    </location>
    <ligand>
        <name>Mg(2+)</name>
        <dbReference type="ChEBI" id="CHEBI:18420"/>
        <label>2</label>
    </ligand>
</feature>
<evidence type="ECO:0000256" key="6">
    <source>
        <dbReference type="PIRSR" id="PIRSR000977-2"/>
    </source>
</evidence>
<feature type="binding site" evidence="5">
    <location>
        <position position="11"/>
    </location>
    <ligand>
        <name>substrate</name>
    </ligand>
</feature>
<dbReference type="Gene3D" id="1.20.1280.70">
    <property type="entry name" value="Exonuclease ExoI, domain 3"/>
    <property type="match status" value="1"/>
</dbReference>
<dbReference type="InterPro" id="IPR034747">
    <property type="entry name" value="EXOI_SH3"/>
</dbReference>
<dbReference type="SUPFAM" id="SSF53098">
    <property type="entry name" value="Ribonuclease H-like"/>
    <property type="match status" value="1"/>
</dbReference>
<dbReference type="Gene3D" id="1.10.287.1240">
    <property type="match status" value="1"/>
</dbReference>
<dbReference type="GO" id="GO:0003677">
    <property type="term" value="F:DNA binding"/>
    <property type="evidence" value="ECO:0007669"/>
    <property type="project" value="UniProtKB-KW"/>
</dbReference>
<feature type="domain" description="ExoI C-terminal" evidence="8">
    <location>
        <begin position="374"/>
        <end position="497"/>
    </location>
</feature>
<dbReference type="PROSITE" id="PS51784">
    <property type="entry name" value="EXOI_SH3"/>
    <property type="match status" value="1"/>
</dbReference>
<dbReference type="InterPro" id="IPR036397">
    <property type="entry name" value="RNaseH_sf"/>
</dbReference>
<gene>
    <name evidence="9" type="primary">sbcB</name>
    <name evidence="9" type="ORF">HUK38_13190</name>
</gene>
<name>A0A839HGS4_9GAMM</name>
<dbReference type="NCBIfam" id="NF008746">
    <property type="entry name" value="PRK11779.1"/>
    <property type="match status" value="1"/>
</dbReference>
<evidence type="ECO:0000256" key="5">
    <source>
        <dbReference type="PIRSR" id="PIRSR000977-1"/>
    </source>
</evidence>
<evidence type="ECO:0000259" key="8">
    <source>
        <dbReference type="PROSITE" id="PS51785"/>
    </source>
</evidence>
<keyword evidence="2 4" id="KW-0378">Hydrolase</keyword>
<dbReference type="Pfam" id="PF08411">
    <property type="entry name" value="ExoI_SH3"/>
    <property type="match status" value="1"/>
</dbReference>
<evidence type="ECO:0000256" key="2">
    <source>
        <dbReference type="ARBA" id="ARBA00022801"/>
    </source>
</evidence>
<keyword evidence="3 6" id="KW-0460">Magnesium</keyword>
<dbReference type="PIRSF" id="PIRSF000977">
    <property type="entry name" value="Exodeoxyribonuclease_I"/>
    <property type="match status" value="1"/>
</dbReference>
<dbReference type="EMBL" id="JABVCQ010000039">
    <property type="protein sequence ID" value="MBB1127170.1"/>
    <property type="molecule type" value="Genomic_DNA"/>
</dbReference>
<comment type="cofactor">
    <cofactor evidence="6">
        <name>Mg(2+)</name>
        <dbReference type="ChEBI" id="CHEBI:18420"/>
    </cofactor>
    <text evidence="6">Binds 2 Mg(2+) ions per monomer.</text>
</comment>
<feature type="binding site" evidence="6">
    <location>
        <position position="11"/>
    </location>
    <ligand>
        <name>Mg(2+)</name>
        <dbReference type="ChEBI" id="CHEBI:18420"/>
        <label>2</label>
    </ligand>
</feature>
<dbReference type="AlphaFoldDB" id="A0A839HGS4"/>
<comment type="catalytic activity">
    <reaction evidence="4">
        <text>Exonucleolytic cleavage in the 3'- to 5'-direction to yield nucleoside 5'-phosphates.</text>
        <dbReference type="EC" id="3.1.11.1"/>
    </reaction>
</comment>
<dbReference type="GO" id="GO:0006281">
    <property type="term" value="P:DNA repair"/>
    <property type="evidence" value="ECO:0007669"/>
    <property type="project" value="UniProtKB-KW"/>
</dbReference>
<feature type="binding site" evidence="6">
    <location>
        <position position="9"/>
    </location>
    <ligand>
        <name>Mg(2+)</name>
        <dbReference type="ChEBI" id="CHEBI:18420"/>
        <label>1</label>
    </ligand>
</feature>
<organism evidence="9 10">
    <name type="scientific">Thiospirillum jenense</name>
    <dbReference type="NCBI Taxonomy" id="1653858"/>
    <lineage>
        <taxon>Bacteria</taxon>
        <taxon>Pseudomonadati</taxon>
        <taxon>Pseudomonadota</taxon>
        <taxon>Gammaproteobacteria</taxon>
        <taxon>Chromatiales</taxon>
        <taxon>Chromatiaceae</taxon>
        <taxon>Thiospirillum</taxon>
    </lineage>
</organism>
<evidence type="ECO:0000256" key="3">
    <source>
        <dbReference type="ARBA" id="ARBA00022842"/>
    </source>
</evidence>
<dbReference type="InterPro" id="IPR012337">
    <property type="entry name" value="RNaseH-like_sf"/>
</dbReference>
<dbReference type="GO" id="GO:0008310">
    <property type="term" value="F:single-stranded DNA 3'-5' DNA exonuclease activity"/>
    <property type="evidence" value="ECO:0007669"/>
    <property type="project" value="UniProtKB-EC"/>
</dbReference>
<keyword evidence="10" id="KW-1185">Reference proteome</keyword>
<dbReference type="InterPro" id="IPR038649">
    <property type="entry name" value="EXOI_SH3_sf"/>
</dbReference>
<dbReference type="Proteomes" id="UP000548632">
    <property type="component" value="Unassembled WGS sequence"/>
</dbReference>
<evidence type="ECO:0000313" key="10">
    <source>
        <dbReference type="Proteomes" id="UP000548632"/>
    </source>
</evidence>
<feature type="domain" description="ExoI SH3-like" evidence="7">
    <location>
        <begin position="219"/>
        <end position="369"/>
    </location>
</feature>
<dbReference type="Pfam" id="PF26016">
    <property type="entry name" value="ExoI_C"/>
    <property type="match status" value="1"/>
</dbReference>
<keyword evidence="4" id="KW-0269">Exonuclease</keyword>
<dbReference type="InterPro" id="IPR058561">
    <property type="entry name" value="Exonuc_1_C"/>
</dbReference>
<dbReference type="InterPro" id="IPR013620">
    <property type="entry name" value="Exonuc_1_SH3"/>
</dbReference>
<dbReference type="RefSeq" id="WP_182584797.1">
    <property type="nucleotide sequence ID" value="NZ_JABVCQ010000039.1"/>
</dbReference>
<dbReference type="PROSITE" id="PS51785">
    <property type="entry name" value="EXOI_C"/>
    <property type="match status" value="1"/>
</dbReference>
<accession>A0A839HGS4</accession>
<keyword evidence="4" id="KW-0234">DNA repair</keyword>
<comment type="caution">
    <text evidence="9">The sequence shown here is derived from an EMBL/GenBank/DDBJ whole genome shotgun (WGS) entry which is preliminary data.</text>
</comment>
<keyword evidence="4" id="KW-0227">DNA damage</keyword>